<feature type="transmembrane region" description="Helical" evidence="1">
    <location>
        <begin position="40"/>
        <end position="61"/>
    </location>
</feature>
<evidence type="ECO:0000256" key="1">
    <source>
        <dbReference type="SAM" id="Phobius"/>
    </source>
</evidence>
<dbReference type="InterPro" id="IPR045339">
    <property type="entry name" value="DUF6534"/>
</dbReference>
<comment type="caution">
    <text evidence="3">The sequence shown here is derived from an EMBL/GenBank/DDBJ whole genome shotgun (WGS) entry which is preliminary data.</text>
</comment>
<reference evidence="3" key="1">
    <citation type="submission" date="2023-03" db="EMBL/GenBank/DDBJ databases">
        <title>Massive genome expansion in bonnet fungi (Mycena s.s.) driven by repeated elements and novel gene families across ecological guilds.</title>
        <authorList>
            <consortium name="Lawrence Berkeley National Laboratory"/>
            <person name="Harder C.B."/>
            <person name="Miyauchi S."/>
            <person name="Viragh M."/>
            <person name="Kuo A."/>
            <person name="Thoen E."/>
            <person name="Andreopoulos B."/>
            <person name="Lu D."/>
            <person name="Skrede I."/>
            <person name="Drula E."/>
            <person name="Henrissat B."/>
            <person name="Morin E."/>
            <person name="Kohler A."/>
            <person name="Barry K."/>
            <person name="LaButti K."/>
            <person name="Morin E."/>
            <person name="Salamov A."/>
            <person name="Lipzen A."/>
            <person name="Mereny Z."/>
            <person name="Hegedus B."/>
            <person name="Baldrian P."/>
            <person name="Stursova M."/>
            <person name="Weitz H."/>
            <person name="Taylor A."/>
            <person name="Grigoriev I.V."/>
            <person name="Nagy L.G."/>
            <person name="Martin F."/>
            <person name="Kauserud H."/>
        </authorList>
    </citation>
    <scope>NUCLEOTIDE SEQUENCE</scope>
    <source>
        <strain evidence="3">CBHHK188m</strain>
    </source>
</reference>
<organism evidence="3 4">
    <name type="scientific">Mycena maculata</name>
    <dbReference type="NCBI Taxonomy" id="230809"/>
    <lineage>
        <taxon>Eukaryota</taxon>
        <taxon>Fungi</taxon>
        <taxon>Dikarya</taxon>
        <taxon>Basidiomycota</taxon>
        <taxon>Agaricomycotina</taxon>
        <taxon>Agaricomycetes</taxon>
        <taxon>Agaricomycetidae</taxon>
        <taxon>Agaricales</taxon>
        <taxon>Marasmiineae</taxon>
        <taxon>Mycenaceae</taxon>
        <taxon>Mycena</taxon>
    </lineage>
</organism>
<dbReference type="AlphaFoldDB" id="A0AAD7NWM0"/>
<keyword evidence="1" id="KW-0472">Membrane</keyword>
<accession>A0AAD7NWM0</accession>
<keyword evidence="1" id="KW-0812">Transmembrane</keyword>
<dbReference type="PANTHER" id="PTHR40465:SF1">
    <property type="entry name" value="DUF6534 DOMAIN-CONTAINING PROTEIN"/>
    <property type="match status" value="1"/>
</dbReference>
<feature type="transmembrane region" description="Helical" evidence="1">
    <location>
        <begin position="73"/>
        <end position="100"/>
    </location>
</feature>
<dbReference type="Pfam" id="PF20152">
    <property type="entry name" value="DUF6534"/>
    <property type="match status" value="1"/>
</dbReference>
<keyword evidence="1" id="KW-1133">Transmembrane helix</keyword>
<evidence type="ECO:0000313" key="4">
    <source>
        <dbReference type="Proteomes" id="UP001215280"/>
    </source>
</evidence>
<proteinExistence type="predicted"/>
<name>A0AAD7NWM0_9AGAR</name>
<protein>
    <recommendedName>
        <fullName evidence="2">DUF6534 domain-containing protein</fullName>
    </recommendedName>
</protein>
<gene>
    <name evidence="3" type="ORF">DFH07DRAFT_876503</name>
</gene>
<feature type="domain" description="DUF6534" evidence="2">
    <location>
        <begin position="192"/>
        <end position="278"/>
    </location>
</feature>
<keyword evidence="4" id="KW-1185">Reference proteome</keyword>
<feature type="transmembrane region" description="Helical" evidence="1">
    <location>
        <begin position="227"/>
        <end position="249"/>
    </location>
</feature>
<sequence>MGAVSNVPSGFIIVERLIHPLVLYPRRKLSDLLCRSGPLILAHLGIWALTGILTVQLYLYYQAFPNDRRFTKCLVYTMYSLQLLQIILTTLDSFAIFGYGFGDFAALTNVQLAWFTGPISTAMASLIVQSFYAFRLHSFSKSRIIPVLIVAAALIVSASGLMTGIFVFADGDVTGLNTRKISIALGLWLIGSALVDVIIAISMTYYLTTSDTGFRQTHALISRLIRLTIQTGSMTALGALVTAILFFVFPGKDYVVTSSNYMPALYANTMLAVLNSRFHIVDGRLPYSTIDIMSFPTVMPRTGTGPVCAPGPAPVVSFQMDAFSDGEMGPPMTMKPVHDSDEVGACV</sequence>
<dbReference type="PANTHER" id="PTHR40465">
    <property type="entry name" value="CHROMOSOME 1, WHOLE GENOME SHOTGUN SEQUENCE"/>
    <property type="match status" value="1"/>
</dbReference>
<evidence type="ECO:0000313" key="3">
    <source>
        <dbReference type="EMBL" id="KAJ7778852.1"/>
    </source>
</evidence>
<feature type="transmembrane region" description="Helical" evidence="1">
    <location>
        <begin position="112"/>
        <end position="132"/>
    </location>
</feature>
<feature type="transmembrane region" description="Helical" evidence="1">
    <location>
        <begin position="144"/>
        <end position="169"/>
    </location>
</feature>
<evidence type="ECO:0000259" key="2">
    <source>
        <dbReference type="Pfam" id="PF20152"/>
    </source>
</evidence>
<feature type="transmembrane region" description="Helical" evidence="1">
    <location>
        <begin position="181"/>
        <end position="207"/>
    </location>
</feature>
<dbReference type="EMBL" id="JARJLG010000008">
    <property type="protein sequence ID" value="KAJ7778852.1"/>
    <property type="molecule type" value="Genomic_DNA"/>
</dbReference>
<dbReference type="Proteomes" id="UP001215280">
    <property type="component" value="Unassembled WGS sequence"/>
</dbReference>
<feature type="transmembrane region" description="Helical" evidence="1">
    <location>
        <begin position="261"/>
        <end position="280"/>
    </location>
</feature>